<dbReference type="SUPFAM" id="SSF53067">
    <property type="entry name" value="Actin-like ATPase domain"/>
    <property type="match status" value="1"/>
</dbReference>
<evidence type="ECO:0000256" key="1">
    <source>
        <dbReference type="ARBA" id="ARBA00009156"/>
    </source>
</evidence>
<keyword evidence="3" id="KW-0418">Kinase</keyword>
<reference evidence="5 6" key="1">
    <citation type="submission" date="2023-10" db="EMBL/GenBank/DDBJ databases">
        <title>Chromosome-scale genome assembly provides insights into flower coloration mechanisms of Canna indica.</title>
        <authorList>
            <person name="Li C."/>
        </authorList>
    </citation>
    <scope>NUCLEOTIDE SEQUENCE [LARGE SCALE GENOMIC DNA]</scope>
    <source>
        <tissue evidence="5">Flower</tissue>
    </source>
</reference>
<dbReference type="GO" id="GO:0006071">
    <property type="term" value="P:glycerol metabolic process"/>
    <property type="evidence" value="ECO:0007669"/>
    <property type="project" value="TreeGrafter"/>
</dbReference>
<dbReference type="GO" id="GO:0006641">
    <property type="term" value="P:triglyceride metabolic process"/>
    <property type="evidence" value="ECO:0007669"/>
    <property type="project" value="TreeGrafter"/>
</dbReference>
<keyword evidence="2" id="KW-0808">Transferase</keyword>
<organism evidence="5 6">
    <name type="scientific">Canna indica</name>
    <name type="common">Indian-shot</name>
    <dbReference type="NCBI Taxonomy" id="4628"/>
    <lineage>
        <taxon>Eukaryota</taxon>
        <taxon>Viridiplantae</taxon>
        <taxon>Streptophyta</taxon>
        <taxon>Embryophyta</taxon>
        <taxon>Tracheophyta</taxon>
        <taxon>Spermatophyta</taxon>
        <taxon>Magnoliopsida</taxon>
        <taxon>Liliopsida</taxon>
        <taxon>Zingiberales</taxon>
        <taxon>Cannaceae</taxon>
        <taxon>Canna</taxon>
    </lineage>
</organism>
<evidence type="ECO:0000259" key="4">
    <source>
        <dbReference type="Pfam" id="PF00370"/>
    </source>
</evidence>
<gene>
    <name evidence="5" type="ORF">Cni_G12512</name>
</gene>
<comment type="similarity">
    <text evidence="1">Belongs to the FGGY kinase family.</text>
</comment>
<dbReference type="Gene3D" id="3.30.420.40">
    <property type="match status" value="1"/>
</dbReference>
<dbReference type="Proteomes" id="UP001327560">
    <property type="component" value="Chromosome 4"/>
</dbReference>
<protein>
    <recommendedName>
        <fullName evidence="4">Carbohydrate kinase FGGY N-terminal domain-containing protein</fullName>
    </recommendedName>
</protein>
<dbReference type="EMBL" id="CP136893">
    <property type="protein sequence ID" value="WOL03792.1"/>
    <property type="molecule type" value="Genomic_DNA"/>
</dbReference>
<dbReference type="InterPro" id="IPR043129">
    <property type="entry name" value="ATPase_NBD"/>
</dbReference>
<accession>A0AAQ3K8D8</accession>
<dbReference type="PANTHER" id="PTHR10196">
    <property type="entry name" value="SUGAR KINASE"/>
    <property type="match status" value="1"/>
</dbReference>
<evidence type="ECO:0000256" key="3">
    <source>
        <dbReference type="ARBA" id="ARBA00022777"/>
    </source>
</evidence>
<sequence length="147" mass="16711">MENVDVICEAIDFDDSVFGTMDTWMIRNLTDGYGNVNLSKKPVKGVHVKNCSNAPRTMLVNLCTHEWDRSTIEALRMPMQILPKIITNSETIDVISNGWPLPGIPITSCLGDQHTTMLGQLCQKGETKLMHLQHWCIHPPPHQRRHR</sequence>
<dbReference type="GO" id="GO:0004370">
    <property type="term" value="F:glycerol kinase activity"/>
    <property type="evidence" value="ECO:0007669"/>
    <property type="project" value="TreeGrafter"/>
</dbReference>
<dbReference type="GO" id="GO:0005739">
    <property type="term" value="C:mitochondrion"/>
    <property type="evidence" value="ECO:0007669"/>
    <property type="project" value="TreeGrafter"/>
</dbReference>
<proteinExistence type="inferred from homology"/>
<dbReference type="Pfam" id="PF00370">
    <property type="entry name" value="FGGY_N"/>
    <property type="match status" value="1"/>
</dbReference>
<evidence type="ECO:0000313" key="5">
    <source>
        <dbReference type="EMBL" id="WOL03792.1"/>
    </source>
</evidence>
<feature type="domain" description="Carbohydrate kinase FGGY N-terminal" evidence="4">
    <location>
        <begin position="7"/>
        <end position="119"/>
    </location>
</feature>
<keyword evidence="6" id="KW-1185">Reference proteome</keyword>
<evidence type="ECO:0000313" key="6">
    <source>
        <dbReference type="Proteomes" id="UP001327560"/>
    </source>
</evidence>
<dbReference type="AlphaFoldDB" id="A0AAQ3K8D8"/>
<evidence type="ECO:0000256" key="2">
    <source>
        <dbReference type="ARBA" id="ARBA00022679"/>
    </source>
</evidence>
<dbReference type="InterPro" id="IPR018484">
    <property type="entry name" value="FGGY_N"/>
</dbReference>
<dbReference type="GO" id="GO:0046167">
    <property type="term" value="P:glycerol-3-phosphate biosynthetic process"/>
    <property type="evidence" value="ECO:0007669"/>
    <property type="project" value="TreeGrafter"/>
</dbReference>
<dbReference type="PANTHER" id="PTHR10196:SF69">
    <property type="entry name" value="GLYCEROL KINASE"/>
    <property type="match status" value="1"/>
</dbReference>
<name>A0AAQ3K8D8_9LILI</name>